<evidence type="ECO:0000256" key="2">
    <source>
        <dbReference type="ARBA" id="ARBA00022553"/>
    </source>
</evidence>
<sequence length="164" mass="18441">MKKQDLVVLKLEWGRKMIIHESLIDLNVLSKDKDEIIGDLACKAEKLGRISSIVGYLQAVFAREELFSTAIGYGIAIPYGKSSCVKKPFIAFAKSNKAFTWDSRSEQKVRFIFLIGVPEEKGNELHLKIAANISRSLMNDSYRERLVQATSTRKIVAIFGEMGL</sequence>
<gene>
    <name evidence="7" type="ORF">SAMN04490355_106228</name>
</gene>
<dbReference type="SUPFAM" id="SSF55804">
    <property type="entry name" value="Phoshotransferase/anion transport protein"/>
    <property type="match status" value="1"/>
</dbReference>
<dbReference type="GO" id="GO:0016020">
    <property type="term" value="C:membrane"/>
    <property type="evidence" value="ECO:0007669"/>
    <property type="project" value="InterPro"/>
</dbReference>
<reference evidence="8" key="1">
    <citation type="submission" date="2016-10" db="EMBL/GenBank/DDBJ databases">
        <authorList>
            <person name="Varghese N."/>
            <person name="Submissions S."/>
        </authorList>
    </citation>
    <scope>NUCLEOTIDE SEQUENCE [LARGE SCALE GENOMIC DNA]</scope>
    <source>
        <strain evidence="8">DSM 13327</strain>
    </source>
</reference>
<dbReference type="STRING" id="1123291.SAMN04490355_106228"/>
<organism evidence="7 8">
    <name type="scientific">Pelosinus propionicus DSM 13327</name>
    <dbReference type="NCBI Taxonomy" id="1123291"/>
    <lineage>
        <taxon>Bacteria</taxon>
        <taxon>Bacillati</taxon>
        <taxon>Bacillota</taxon>
        <taxon>Negativicutes</taxon>
        <taxon>Selenomonadales</taxon>
        <taxon>Sporomusaceae</taxon>
        <taxon>Pelosinus</taxon>
    </lineage>
</organism>
<dbReference type="Gene3D" id="3.40.930.10">
    <property type="entry name" value="Mannitol-specific EII, Chain A"/>
    <property type="match status" value="1"/>
</dbReference>
<protein>
    <submittedName>
        <fullName evidence="7">PTS system IIA component, Fru family</fullName>
    </submittedName>
</protein>
<name>A0A1I4PFG9_9FIRM</name>
<feature type="domain" description="PTS EIIA type-2" evidence="6">
    <location>
        <begin position="17"/>
        <end position="162"/>
    </location>
</feature>
<keyword evidence="4" id="KW-0808">Transferase</keyword>
<dbReference type="PANTHER" id="PTHR47738:SF2">
    <property type="entry name" value="PTS SYSTEM FRUCTOSE-LIKE EIIA COMPONENT"/>
    <property type="match status" value="1"/>
</dbReference>
<dbReference type="NCBIfam" id="TIGR00848">
    <property type="entry name" value="fruA"/>
    <property type="match status" value="1"/>
</dbReference>
<evidence type="ECO:0000313" key="7">
    <source>
        <dbReference type="EMBL" id="SFM26266.1"/>
    </source>
</evidence>
<dbReference type="PANTHER" id="PTHR47738">
    <property type="entry name" value="PTS SYSTEM FRUCTOSE-LIKE EIIA COMPONENT-RELATED"/>
    <property type="match status" value="1"/>
</dbReference>
<dbReference type="GO" id="GO:0009401">
    <property type="term" value="P:phosphoenolpyruvate-dependent sugar phosphotransferase system"/>
    <property type="evidence" value="ECO:0007669"/>
    <property type="project" value="UniProtKB-KW"/>
</dbReference>
<dbReference type="EMBL" id="FOTS01000062">
    <property type="protein sequence ID" value="SFM26266.1"/>
    <property type="molecule type" value="Genomic_DNA"/>
</dbReference>
<dbReference type="GO" id="GO:0008982">
    <property type="term" value="F:protein-N(PI)-phosphohistidine-sugar phosphotransferase activity"/>
    <property type="evidence" value="ECO:0007669"/>
    <property type="project" value="InterPro"/>
</dbReference>
<keyword evidence="1" id="KW-0813">Transport</keyword>
<evidence type="ECO:0000256" key="5">
    <source>
        <dbReference type="ARBA" id="ARBA00022683"/>
    </source>
</evidence>
<dbReference type="RefSeq" id="WP_245755117.1">
    <property type="nucleotide sequence ID" value="NZ_FOTS01000062.1"/>
</dbReference>
<evidence type="ECO:0000256" key="1">
    <source>
        <dbReference type="ARBA" id="ARBA00022448"/>
    </source>
</evidence>
<dbReference type="PROSITE" id="PS51094">
    <property type="entry name" value="PTS_EIIA_TYPE_2"/>
    <property type="match status" value="1"/>
</dbReference>
<keyword evidence="3" id="KW-0762">Sugar transport</keyword>
<keyword evidence="8" id="KW-1185">Reference proteome</keyword>
<dbReference type="Proteomes" id="UP000199520">
    <property type="component" value="Unassembled WGS sequence"/>
</dbReference>
<accession>A0A1I4PFG9</accession>
<keyword evidence="2" id="KW-0597">Phosphoprotein</keyword>
<dbReference type="AlphaFoldDB" id="A0A1I4PFG9"/>
<dbReference type="Pfam" id="PF00359">
    <property type="entry name" value="PTS_EIIA_2"/>
    <property type="match status" value="1"/>
</dbReference>
<evidence type="ECO:0000313" key="8">
    <source>
        <dbReference type="Proteomes" id="UP000199520"/>
    </source>
</evidence>
<dbReference type="InterPro" id="IPR004715">
    <property type="entry name" value="PTS_IIA_fruc"/>
</dbReference>
<dbReference type="InterPro" id="IPR051541">
    <property type="entry name" value="PTS_SugarTrans_NitroReg"/>
</dbReference>
<dbReference type="InterPro" id="IPR002178">
    <property type="entry name" value="PTS_EIIA_type-2_dom"/>
</dbReference>
<proteinExistence type="predicted"/>
<dbReference type="InterPro" id="IPR016152">
    <property type="entry name" value="PTrfase/Anion_transptr"/>
</dbReference>
<evidence type="ECO:0000259" key="6">
    <source>
        <dbReference type="PROSITE" id="PS51094"/>
    </source>
</evidence>
<evidence type="ECO:0000256" key="3">
    <source>
        <dbReference type="ARBA" id="ARBA00022597"/>
    </source>
</evidence>
<evidence type="ECO:0000256" key="4">
    <source>
        <dbReference type="ARBA" id="ARBA00022679"/>
    </source>
</evidence>
<keyword evidence="5" id="KW-0598">Phosphotransferase system</keyword>
<dbReference type="CDD" id="cd00211">
    <property type="entry name" value="PTS_IIA_fru"/>
    <property type="match status" value="1"/>
</dbReference>